<accession>A0AA40BPT1</accession>
<organism evidence="2 3">
    <name type="scientific">Schizothecium vesticola</name>
    <dbReference type="NCBI Taxonomy" id="314040"/>
    <lineage>
        <taxon>Eukaryota</taxon>
        <taxon>Fungi</taxon>
        <taxon>Dikarya</taxon>
        <taxon>Ascomycota</taxon>
        <taxon>Pezizomycotina</taxon>
        <taxon>Sordariomycetes</taxon>
        <taxon>Sordariomycetidae</taxon>
        <taxon>Sordariales</taxon>
        <taxon>Schizotheciaceae</taxon>
        <taxon>Schizothecium</taxon>
    </lineage>
</organism>
<gene>
    <name evidence="2" type="ORF">B0T18DRAFT_302993</name>
</gene>
<evidence type="ECO:0000313" key="2">
    <source>
        <dbReference type="EMBL" id="KAK0738098.1"/>
    </source>
</evidence>
<protein>
    <submittedName>
        <fullName evidence="2">Heterokaryon incompatibility</fullName>
    </submittedName>
</protein>
<reference evidence="2" key="1">
    <citation type="submission" date="2023-06" db="EMBL/GenBank/DDBJ databases">
        <title>Genome-scale phylogeny and comparative genomics of the fungal order Sordariales.</title>
        <authorList>
            <consortium name="Lawrence Berkeley National Laboratory"/>
            <person name="Hensen N."/>
            <person name="Bonometti L."/>
            <person name="Westerberg I."/>
            <person name="Brannstrom I.O."/>
            <person name="Guillou S."/>
            <person name="Cros-Aarteil S."/>
            <person name="Calhoun S."/>
            <person name="Haridas S."/>
            <person name="Kuo A."/>
            <person name="Mondo S."/>
            <person name="Pangilinan J."/>
            <person name="Riley R."/>
            <person name="LaButti K."/>
            <person name="Andreopoulos B."/>
            <person name="Lipzen A."/>
            <person name="Chen C."/>
            <person name="Yanf M."/>
            <person name="Daum C."/>
            <person name="Ng V."/>
            <person name="Clum A."/>
            <person name="Steindorff A."/>
            <person name="Ohm R."/>
            <person name="Martin F."/>
            <person name="Silar P."/>
            <person name="Natvig D."/>
            <person name="Lalanne C."/>
            <person name="Gautier V."/>
            <person name="Ament-velasquez S.L."/>
            <person name="Kruys A."/>
            <person name="Hutchinson M.I."/>
            <person name="Powell A.J."/>
            <person name="Barry K."/>
            <person name="Miller A.N."/>
            <person name="Grigoriev I.V."/>
            <person name="Debuchy R."/>
            <person name="Gladieux P."/>
            <person name="Thoren M.H."/>
            <person name="Johannesson H."/>
        </authorList>
    </citation>
    <scope>NUCLEOTIDE SEQUENCE</scope>
    <source>
        <strain evidence="2">SMH3187-1</strain>
    </source>
</reference>
<sequence>LSYCWGSTEELSHHPPLRATVATLQSFRDGIQLNQLPKTIEQAVSICIHLGIQYSWVDALCIIQDDGLDWEKESRKMATVYSEARVTIIAASSTSCHSG</sequence>
<evidence type="ECO:0000259" key="1">
    <source>
        <dbReference type="Pfam" id="PF06985"/>
    </source>
</evidence>
<dbReference type="Proteomes" id="UP001172155">
    <property type="component" value="Unassembled WGS sequence"/>
</dbReference>
<dbReference type="Pfam" id="PF06985">
    <property type="entry name" value="HET"/>
    <property type="match status" value="1"/>
</dbReference>
<proteinExistence type="predicted"/>
<dbReference type="EMBL" id="JAUKUD010000007">
    <property type="protein sequence ID" value="KAK0738098.1"/>
    <property type="molecule type" value="Genomic_DNA"/>
</dbReference>
<feature type="domain" description="Heterokaryon incompatibility" evidence="1">
    <location>
        <begin position="1"/>
        <end position="98"/>
    </location>
</feature>
<dbReference type="AlphaFoldDB" id="A0AA40BPT1"/>
<feature type="non-terminal residue" evidence="2">
    <location>
        <position position="99"/>
    </location>
</feature>
<dbReference type="PANTHER" id="PTHR33112">
    <property type="entry name" value="DOMAIN PROTEIN, PUTATIVE-RELATED"/>
    <property type="match status" value="1"/>
</dbReference>
<name>A0AA40BPT1_9PEZI</name>
<feature type="non-terminal residue" evidence="2">
    <location>
        <position position="1"/>
    </location>
</feature>
<evidence type="ECO:0000313" key="3">
    <source>
        <dbReference type="Proteomes" id="UP001172155"/>
    </source>
</evidence>
<keyword evidence="3" id="KW-1185">Reference proteome</keyword>
<comment type="caution">
    <text evidence="2">The sequence shown here is derived from an EMBL/GenBank/DDBJ whole genome shotgun (WGS) entry which is preliminary data.</text>
</comment>
<dbReference type="InterPro" id="IPR010730">
    <property type="entry name" value="HET"/>
</dbReference>
<dbReference type="PANTHER" id="PTHR33112:SF16">
    <property type="entry name" value="HETEROKARYON INCOMPATIBILITY DOMAIN-CONTAINING PROTEIN"/>
    <property type="match status" value="1"/>
</dbReference>